<dbReference type="InterPro" id="IPR016181">
    <property type="entry name" value="Acyl_CoA_acyltransferase"/>
</dbReference>
<feature type="domain" description="N-acetyltransferase" evidence="1">
    <location>
        <begin position="1"/>
        <end position="133"/>
    </location>
</feature>
<gene>
    <name evidence="2" type="ORF">GCM10025751_01030</name>
</gene>
<dbReference type="RefSeq" id="WP_227774742.1">
    <property type="nucleotide sequence ID" value="NZ_BAABKX010000001.1"/>
</dbReference>
<dbReference type="EMBL" id="BAABKX010000001">
    <property type="protein sequence ID" value="GAA5040431.1"/>
    <property type="molecule type" value="Genomic_DNA"/>
</dbReference>
<dbReference type="Gene3D" id="3.40.630.30">
    <property type="match status" value="1"/>
</dbReference>
<organism evidence="2 3">
    <name type="scientific">Haladaptatus pallidirubidus</name>
    <dbReference type="NCBI Taxonomy" id="1008152"/>
    <lineage>
        <taxon>Archaea</taxon>
        <taxon>Methanobacteriati</taxon>
        <taxon>Methanobacteriota</taxon>
        <taxon>Stenosarchaea group</taxon>
        <taxon>Halobacteria</taxon>
        <taxon>Halobacteriales</taxon>
        <taxon>Haladaptataceae</taxon>
        <taxon>Haladaptatus</taxon>
    </lineage>
</organism>
<evidence type="ECO:0000313" key="3">
    <source>
        <dbReference type="Proteomes" id="UP001501729"/>
    </source>
</evidence>
<reference evidence="2 3" key="1">
    <citation type="journal article" date="2019" name="Int. J. Syst. Evol. Microbiol.">
        <title>The Global Catalogue of Microorganisms (GCM) 10K type strain sequencing project: providing services to taxonomists for standard genome sequencing and annotation.</title>
        <authorList>
            <consortium name="The Broad Institute Genomics Platform"/>
            <consortium name="The Broad Institute Genome Sequencing Center for Infectious Disease"/>
            <person name="Wu L."/>
            <person name="Ma J."/>
        </authorList>
    </citation>
    <scope>NUCLEOTIDE SEQUENCE [LARGE SCALE GENOMIC DNA]</scope>
    <source>
        <strain evidence="2 3">JCM 17504</strain>
    </source>
</reference>
<keyword evidence="3" id="KW-1185">Reference proteome</keyword>
<dbReference type="GO" id="GO:0016747">
    <property type="term" value="F:acyltransferase activity, transferring groups other than amino-acyl groups"/>
    <property type="evidence" value="ECO:0007669"/>
    <property type="project" value="InterPro"/>
</dbReference>
<proteinExistence type="predicted"/>
<comment type="caution">
    <text evidence="2">The sequence shown here is derived from an EMBL/GenBank/DDBJ whole genome shotgun (WGS) entry which is preliminary data.</text>
</comment>
<evidence type="ECO:0000259" key="1">
    <source>
        <dbReference type="PROSITE" id="PS51186"/>
    </source>
</evidence>
<protein>
    <submittedName>
        <fullName evidence="2">GNAT family N-acetyltransferase</fullName>
    </submittedName>
</protein>
<dbReference type="InterPro" id="IPR000182">
    <property type="entry name" value="GNAT_dom"/>
</dbReference>
<accession>A0AAV3UAT4</accession>
<dbReference type="Pfam" id="PF00583">
    <property type="entry name" value="Acetyltransf_1"/>
    <property type="match status" value="1"/>
</dbReference>
<dbReference type="Proteomes" id="UP001501729">
    <property type="component" value="Unassembled WGS sequence"/>
</dbReference>
<dbReference type="AlphaFoldDB" id="A0AAV3UAT4"/>
<dbReference type="SUPFAM" id="SSF55729">
    <property type="entry name" value="Acyl-CoA N-acyltransferases (Nat)"/>
    <property type="match status" value="1"/>
</dbReference>
<dbReference type="PROSITE" id="PS51186">
    <property type="entry name" value="GNAT"/>
    <property type="match status" value="1"/>
</dbReference>
<name>A0AAV3UAT4_9EURY</name>
<dbReference type="GeneID" id="68614799"/>
<dbReference type="CDD" id="cd04301">
    <property type="entry name" value="NAT_SF"/>
    <property type="match status" value="1"/>
</dbReference>
<evidence type="ECO:0000313" key="2">
    <source>
        <dbReference type="EMBL" id="GAA5040431.1"/>
    </source>
</evidence>
<sequence>MEYAILGWPEDDPTLRLDHEVFSYAGKFVMSNSGKAVARQEDELVAAIAFSEDRTDDETVWLRYVTVRVDRRGEGIGPELVRFTTEKIRARGYRRVKIAVNNPFAYQALSRAGFGWTGEETGLAELVLEHPTEQSKSKYQSGLDVFRERDLSADEESFLAEKRGSKSPSS</sequence>